<proteinExistence type="inferred from homology"/>
<keyword evidence="2" id="KW-0732">Signal</keyword>
<dbReference type="EMBL" id="LO017727">
    <property type="protein sequence ID" value="CRH07724.1"/>
    <property type="molecule type" value="Genomic_DNA"/>
</dbReference>
<protein>
    <recommendedName>
        <fullName evidence="3">Metallo-beta-lactamase domain-containing protein</fullName>
    </recommendedName>
</protein>
<dbReference type="InterPro" id="IPR036866">
    <property type="entry name" value="RibonucZ/Hydroxyglut_hydro"/>
</dbReference>
<dbReference type="InterPro" id="IPR050855">
    <property type="entry name" value="NDM-1-like"/>
</dbReference>
<organism evidence="4">
    <name type="scientific">Magnetococcus massalia (strain MO-1)</name>
    <dbReference type="NCBI Taxonomy" id="451514"/>
    <lineage>
        <taxon>Bacteria</taxon>
        <taxon>Pseudomonadati</taxon>
        <taxon>Pseudomonadota</taxon>
        <taxon>Magnetococcia</taxon>
        <taxon>Magnetococcales</taxon>
        <taxon>Magnetococcaceae</taxon>
        <taxon>Magnetococcus</taxon>
    </lineage>
</organism>
<dbReference type="InterPro" id="IPR001279">
    <property type="entry name" value="Metallo-B-lactamas"/>
</dbReference>
<dbReference type="PANTHER" id="PTHR42951:SF4">
    <property type="entry name" value="ACYL-COENZYME A THIOESTERASE MBLAC2"/>
    <property type="match status" value="1"/>
</dbReference>
<reference evidence="4" key="1">
    <citation type="submission" date="2015-04" db="EMBL/GenBank/DDBJ databases">
        <authorList>
            <person name="Syromyatnikov M.Y."/>
            <person name="Popov V.N."/>
        </authorList>
    </citation>
    <scope>NUCLEOTIDE SEQUENCE</scope>
    <source>
        <strain evidence="4">MO-1</strain>
    </source>
</reference>
<gene>
    <name evidence="4" type="ORF">MAGMO_3588</name>
</gene>
<dbReference type="Gene3D" id="3.60.15.10">
    <property type="entry name" value="Ribonuclease Z/Hydroxyacylglutathione hydrolase-like"/>
    <property type="match status" value="1"/>
</dbReference>
<sequence>MLRQSIFALFVLLWSLPLWAGENDRVRPYPPQQVAKDIYVIHGPLGMPSVANQGFMNNPAFVVTNQGVVVIDPGSSLQAGRMVVDQIRKITPNPITHVLNTHVHGDHWLANHGIQESFPHAIIMGHPEMIAQARATQGEAWRKLIEQATQGFTKGTQIVLPTVEITESTDLSIDGIQFKIFAPPHAHSGTDIMFYLPHYQLLFTGDNVMNARLGRADDGDFAGNIAACEVALKLPVKVIVPGHGVTGGKEVITHYKGYLETLLSSVKRLYETDEFMEAHQMKPHVLKDLAPYAHWVDFHTVIGKHISLARSAVEAASFE</sequence>
<evidence type="ECO:0000259" key="3">
    <source>
        <dbReference type="SMART" id="SM00849"/>
    </source>
</evidence>
<dbReference type="SMART" id="SM00849">
    <property type="entry name" value="Lactamase_B"/>
    <property type="match status" value="1"/>
</dbReference>
<dbReference type="CDD" id="cd16282">
    <property type="entry name" value="metallo-hydrolase-like_MBL-fold"/>
    <property type="match status" value="1"/>
</dbReference>
<evidence type="ECO:0000256" key="1">
    <source>
        <dbReference type="ARBA" id="ARBA00005250"/>
    </source>
</evidence>
<feature type="signal peptide" evidence="2">
    <location>
        <begin position="1"/>
        <end position="20"/>
    </location>
</feature>
<feature type="domain" description="Metallo-beta-lactamase" evidence="3">
    <location>
        <begin position="56"/>
        <end position="243"/>
    </location>
</feature>
<evidence type="ECO:0000256" key="2">
    <source>
        <dbReference type="SAM" id="SignalP"/>
    </source>
</evidence>
<feature type="chain" id="PRO_5013272518" description="Metallo-beta-lactamase domain-containing protein" evidence="2">
    <location>
        <begin position="21"/>
        <end position="319"/>
    </location>
</feature>
<name>A0A1S7LNK1_MAGMO</name>
<evidence type="ECO:0000313" key="4">
    <source>
        <dbReference type="EMBL" id="CRH07724.1"/>
    </source>
</evidence>
<comment type="similarity">
    <text evidence="1">Belongs to the metallo-beta-lactamase superfamily. Class-B beta-lactamase family.</text>
</comment>
<dbReference type="GO" id="GO:0017001">
    <property type="term" value="P:antibiotic catabolic process"/>
    <property type="evidence" value="ECO:0007669"/>
    <property type="project" value="UniProtKB-ARBA"/>
</dbReference>
<dbReference type="PANTHER" id="PTHR42951">
    <property type="entry name" value="METALLO-BETA-LACTAMASE DOMAIN-CONTAINING"/>
    <property type="match status" value="1"/>
</dbReference>
<dbReference type="Pfam" id="PF00753">
    <property type="entry name" value="Lactamase_B"/>
    <property type="match status" value="1"/>
</dbReference>
<dbReference type="AlphaFoldDB" id="A0A1S7LNK1"/>
<accession>A0A1S7LNK1</accession>
<dbReference type="SUPFAM" id="SSF56281">
    <property type="entry name" value="Metallo-hydrolase/oxidoreductase"/>
    <property type="match status" value="1"/>
</dbReference>